<evidence type="ECO:0000256" key="2">
    <source>
        <dbReference type="ARBA" id="ARBA00004496"/>
    </source>
</evidence>
<feature type="region of interest" description="Disordered" evidence="10">
    <location>
        <begin position="83"/>
        <end position="120"/>
    </location>
</feature>
<dbReference type="AlphaFoldDB" id="A0A9W8QMG6"/>
<evidence type="ECO:0000256" key="10">
    <source>
        <dbReference type="SAM" id="MobiDB-lite"/>
    </source>
</evidence>
<evidence type="ECO:0000256" key="9">
    <source>
        <dbReference type="ARBA" id="ARBA00038064"/>
    </source>
</evidence>
<evidence type="ECO:0000259" key="11">
    <source>
        <dbReference type="PROSITE" id="PS00028"/>
    </source>
</evidence>
<dbReference type="InterPro" id="IPR022755">
    <property type="entry name" value="Znf_C2H2_jaz"/>
</dbReference>
<dbReference type="RefSeq" id="XP_056058998.1">
    <property type="nucleotide sequence ID" value="XM_056203550.1"/>
</dbReference>
<evidence type="ECO:0000256" key="1">
    <source>
        <dbReference type="ARBA" id="ARBA00004123"/>
    </source>
</evidence>
<dbReference type="InterPro" id="IPR013087">
    <property type="entry name" value="Znf_C2H2_type"/>
</dbReference>
<dbReference type="GO" id="GO:0005737">
    <property type="term" value="C:cytoplasm"/>
    <property type="evidence" value="ECO:0007669"/>
    <property type="project" value="UniProtKB-SubCell"/>
</dbReference>
<evidence type="ECO:0000313" key="12">
    <source>
        <dbReference type="EMBL" id="KAJ4164083.1"/>
    </source>
</evidence>
<comment type="similarity">
    <text evidence="9">Belongs to the ZNF593/BUD20 C2H2-type zinc-finger protein family.</text>
</comment>
<dbReference type="Proteomes" id="UP001144673">
    <property type="component" value="Chromosome 1"/>
</dbReference>
<dbReference type="GeneID" id="80892928"/>
<dbReference type="SUPFAM" id="SSF57667">
    <property type="entry name" value="beta-beta-alpha zinc fingers"/>
    <property type="match status" value="1"/>
</dbReference>
<dbReference type="PANTHER" id="PTHR46095">
    <property type="entry name" value="ZINC FINGER PROTEIN 593"/>
    <property type="match status" value="1"/>
</dbReference>
<keyword evidence="13" id="KW-1185">Reference proteome</keyword>
<feature type="domain" description="C2H2-type" evidence="11">
    <location>
        <begin position="52"/>
        <end position="74"/>
    </location>
</feature>
<keyword evidence="6" id="KW-0863">Zinc-finger</keyword>
<name>A0A9W8QMG6_AKAMU</name>
<keyword evidence="5" id="KW-0479">Metal-binding</keyword>
<evidence type="ECO:0000256" key="5">
    <source>
        <dbReference type="ARBA" id="ARBA00022723"/>
    </source>
</evidence>
<evidence type="ECO:0000313" key="13">
    <source>
        <dbReference type="Proteomes" id="UP001144673"/>
    </source>
</evidence>
<evidence type="ECO:0000256" key="8">
    <source>
        <dbReference type="ARBA" id="ARBA00023242"/>
    </source>
</evidence>
<dbReference type="PANTHER" id="PTHR46095:SF1">
    <property type="entry name" value="ZINC FINGER PROTEIN 593"/>
    <property type="match status" value="1"/>
</dbReference>
<dbReference type="Pfam" id="PF12171">
    <property type="entry name" value="zf-C2H2_jaz"/>
    <property type="match status" value="1"/>
</dbReference>
<dbReference type="Gene3D" id="3.30.160.60">
    <property type="entry name" value="Classic Zinc Finger"/>
    <property type="match status" value="1"/>
</dbReference>
<keyword evidence="3" id="KW-0963">Cytoplasm</keyword>
<sequence length="120" mass="13574">MGVASKRTVTKTRRKTRDIDQIKADLASAKHLGRFKDAKPTEDLPDLGLNYCIECAKWFDTKAALLAHTRAKPHKRRLKQLREESETARLPGGRYIPPQRNVIEEPPTDPNVGEDVKMVA</sequence>
<proteinExistence type="inferred from homology"/>
<evidence type="ECO:0000256" key="4">
    <source>
        <dbReference type="ARBA" id="ARBA00022517"/>
    </source>
</evidence>
<reference evidence="12" key="1">
    <citation type="journal article" date="2023" name="Access Microbiol">
        <title>De-novo genome assembly for Akanthomyces muscarius, a biocontrol agent of insect agricultural pests.</title>
        <authorList>
            <person name="Erdos Z."/>
            <person name="Studholme D.J."/>
            <person name="Raymond B."/>
            <person name="Sharma M."/>
        </authorList>
    </citation>
    <scope>NUCLEOTIDE SEQUENCE</scope>
    <source>
        <strain evidence="12">Ve6</strain>
    </source>
</reference>
<dbReference type="GO" id="GO:0005634">
    <property type="term" value="C:nucleus"/>
    <property type="evidence" value="ECO:0007669"/>
    <property type="project" value="UniProtKB-SubCell"/>
</dbReference>
<keyword evidence="7" id="KW-0862">Zinc</keyword>
<dbReference type="PROSITE" id="PS00028">
    <property type="entry name" value="ZINC_FINGER_C2H2_1"/>
    <property type="match status" value="1"/>
</dbReference>
<protein>
    <recommendedName>
        <fullName evidence="11">C2H2-type domain-containing protein</fullName>
    </recommendedName>
</protein>
<dbReference type="GO" id="GO:0042254">
    <property type="term" value="P:ribosome biogenesis"/>
    <property type="evidence" value="ECO:0007669"/>
    <property type="project" value="UniProtKB-KW"/>
</dbReference>
<comment type="caution">
    <text evidence="12">The sequence shown here is derived from an EMBL/GenBank/DDBJ whole genome shotgun (WGS) entry which is preliminary data.</text>
</comment>
<evidence type="ECO:0000256" key="3">
    <source>
        <dbReference type="ARBA" id="ARBA00022490"/>
    </source>
</evidence>
<evidence type="ECO:0000256" key="7">
    <source>
        <dbReference type="ARBA" id="ARBA00022833"/>
    </source>
</evidence>
<dbReference type="KEGG" id="amus:LMH87_005769"/>
<keyword evidence="4" id="KW-0690">Ribosome biogenesis</keyword>
<organism evidence="12 13">
    <name type="scientific">Akanthomyces muscarius</name>
    <name type="common">Entomopathogenic fungus</name>
    <name type="synonym">Lecanicillium muscarium</name>
    <dbReference type="NCBI Taxonomy" id="2231603"/>
    <lineage>
        <taxon>Eukaryota</taxon>
        <taxon>Fungi</taxon>
        <taxon>Dikarya</taxon>
        <taxon>Ascomycota</taxon>
        <taxon>Pezizomycotina</taxon>
        <taxon>Sordariomycetes</taxon>
        <taxon>Hypocreomycetidae</taxon>
        <taxon>Hypocreales</taxon>
        <taxon>Cordycipitaceae</taxon>
        <taxon>Akanthomyces</taxon>
    </lineage>
</organism>
<dbReference type="GO" id="GO:0008270">
    <property type="term" value="F:zinc ion binding"/>
    <property type="evidence" value="ECO:0007669"/>
    <property type="project" value="UniProtKB-KW"/>
</dbReference>
<dbReference type="EMBL" id="JAJHUN010000001">
    <property type="protein sequence ID" value="KAJ4164083.1"/>
    <property type="molecule type" value="Genomic_DNA"/>
</dbReference>
<gene>
    <name evidence="12" type="ORF">LMH87_005769</name>
</gene>
<dbReference type="InterPro" id="IPR051879">
    <property type="entry name" value="C2H2-ZF_Maturation_Protein"/>
</dbReference>
<keyword evidence="8" id="KW-0539">Nucleus</keyword>
<accession>A0A9W8QMG6</accession>
<dbReference type="InterPro" id="IPR036236">
    <property type="entry name" value="Znf_C2H2_sf"/>
</dbReference>
<comment type="subcellular location">
    <subcellularLocation>
        <location evidence="2">Cytoplasm</location>
    </subcellularLocation>
    <subcellularLocation>
        <location evidence="1">Nucleus</location>
    </subcellularLocation>
</comment>
<evidence type="ECO:0000256" key="6">
    <source>
        <dbReference type="ARBA" id="ARBA00022771"/>
    </source>
</evidence>